<dbReference type="InterPro" id="IPR001283">
    <property type="entry name" value="CRISP-related"/>
</dbReference>
<dbReference type="EMBL" id="JTDE01003583">
    <property type="protein sequence ID" value="KAF7255883.1"/>
    <property type="molecule type" value="Genomic_DNA"/>
</dbReference>
<dbReference type="OrthoDB" id="674273at2759"/>
<evidence type="ECO:0000313" key="3">
    <source>
        <dbReference type="EMBL" id="KAF7255883.1"/>
    </source>
</evidence>
<dbReference type="PANTHER" id="PTHR10334">
    <property type="entry name" value="CYSTEINE-RICH SECRETORY PROTEIN-RELATED"/>
    <property type="match status" value="1"/>
</dbReference>
<dbReference type="Proteomes" id="UP000822476">
    <property type="component" value="Unassembled WGS sequence"/>
</dbReference>
<dbReference type="SMART" id="SM00198">
    <property type="entry name" value="SCP"/>
    <property type="match status" value="1"/>
</dbReference>
<keyword evidence="1" id="KW-0732">Signal</keyword>
<keyword evidence="4" id="KW-1185">Reference proteome</keyword>
<accession>A0A8S9YS50</accession>
<organism evidence="3 4">
    <name type="scientific">Paragonimus skrjabini miyazakii</name>
    <dbReference type="NCBI Taxonomy" id="59628"/>
    <lineage>
        <taxon>Eukaryota</taxon>
        <taxon>Metazoa</taxon>
        <taxon>Spiralia</taxon>
        <taxon>Lophotrochozoa</taxon>
        <taxon>Platyhelminthes</taxon>
        <taxon>Trematoda</taxon>
        <taxon>Digenea</taxon>
        <taxon>Plagiorchiida</taxon>
        <taxon>Troglotremata</taxon>
        <taxon>Troglotrematidae</taxon>
        <taxon>Paragonimus</taxon>
    </lineage>
</organism>
<dbReference type="Gene3D" id="3.40.33.10">
    <property type="entry name" value="CAP"/>
    <property type="match status" value="1"/>
</dbReference>
<feature type="domain" description="SCP" evidence="2">
    <location>
        <begin position="38"/>
        <end position="170"/>
    </location>
</feature>
<proteinExistence type="predicted"/>
<protein>
    <recommendedName>
        <fullName evidence="2">SCP domain-containing protein</fullName>
    </recommendedName>
</protein>
<dbReference type="Pfam" id="PF00188">
    <property type="entry name" value="CAP"/>
    <property type="match status" value="1"/>
</dbReference>
<sequence length="222" mass="25083">MPSLFLVVLTCITLSALRDCLVDAMSWNEGRRENRLTTSELELLNMHNAYRELVRNGKISGQPGANSLPDMTWDGRLALEAQEWSNTCKMEHDHSTKDGENLAFDTDRNGDAVTDWFMEHKDFKFGPLPNRFDRVVLHCTQSELPAAVEDRRYDYLLAAASPSPETIWLNATPSKPWTVGVNFAESYSIADSPETLAVDLGGQLGCPVQLPERSFWWFALSW</sequence>
<dbReference type="InterPro" id="IPR014044">
    <property type="entry name" value="CAP_dom"/>
</dbReference>
<dbReference type="AlphaFoldDB" id="A0A8S9YS50"/>
<reference evidence="3" key="1">
    <citation type="submission" date="2019-07" db="EMBL/GenBank/DDBJ databases">
        <title>Annotation for the trematode Paragonimus miyazaki's.</title>
        <authorList>
            <person name="Choi Y.-J."/>
        </authorList>
    </citation>
    <scope>NUCLEOTIDE SEQUENCE</scope>
    <source>
        <strain evidence="3">Japan</strain>
    </source>
</reference>
<feature type="signal peptide" evidence="1">
    <location>
        <begin position="1"/>
        <end position="24"/>
    </location>
</feature>
<dbReference type="InterPro" id="IPR035940">
    <property type="entry name" value="CAP_sf"/>
</dbReference>
<name>A0A8S9YS50_9TREM</name>
<dbReference type="CDD" id="cd05380">
    <property type="entry name" value="CAP_euk"/>
    <property type="match status" value="1"/>
</dbReference>
<evidence type="ECO:0000313" key="4">
    <source>
        <dbReference type="Proteomes" id="UP000822476"/>
    </source>
</evidence>
<gene>
    <name evidence="3" type="ORF">EG68_07308</name>
</gene>
<feature type="chain" id="PRO_5035817508" description="SCP domain-containing protein" evidence="1">
    <location>
        <begin position="25"/>
        <end position="222"/>
    </location>
</feature>
<comment type="caution">
    <text evidence="3">The sequence shown here is derived from an EMBL/GenBank/DDBJ whole genome shotgun (WGS) entry which is preliminary data.</text>
</comment>
<dbReference type="SUPFAM" id="SSF55797">
    <property type="entry name" value="PR-1-like"/>
    <property type="match status" value="1"/>
</dbReference>
<evidence type="ECO:0000256" key="1">
    <source>
        <dbReference type="SAM" id="SignalP"/>
    </source>
</evidence>
<evidence type="ECO:0000259" key="2">
    <source>
        <dbReference type="SMART" id="SM00198"/>
    </source>
</evidence>